<dbReference type="EMBL" id="CACSIO010000011">
    <property type="protein sequence ID" value="CAA0103879.1"/>
    <property type="molecule type" value="Genomic_DNA"/>
</dbReference>
<dbReference type="Proteomes" id="UP000441399">
    <property type="component" value="Unassembled WGS sequence"/>
</dbReference>
<dbReference type="InterPro" id="IPR036515">
    <property type="entry name" value="Transposase_17_sf"/>
</dbReference>
<gene>
    <name evidence="2" type="ORF">OPDIPICF_04580</name>
</gene>
<dbReference type="InterPro" id="IPR002686">
    <property type="entry name" value="Transposase_17"/>
</dbReference>
<sequence length="281" mass="32136">MTRPLRIEFAGALYHITSRGNAQQSIFLSDEDREDFLLRFESICDRLAWRCHAYCLMDNHYHLLVETANGNLSKGMQLLNGGYTQQFNRRHSRVGHVFQGRFKAILVERDSYFLELSRYIVLNPVRAQMIRAAKDWPWSSYRATAGICDAPAFLTTDWILAAFGQSKRDAILRWRKFVKEGKGQPPIWQKLKNQIYLGSDTFVEDMQCKLLPDQPLAGVPKIQKQSPPKPLTYFQGRYASRNDALAHAYLSGHYTLAQVGAHFGVSYATVSRAVKALESEI</sequence>
<dbReference type="PANTHER" id="PTHR34322">
    <property type="entry name" value="TRANSPOSASE, Y1_TNP DOMAIN-CONTAINING"/>
    <property type="match status" value="1"/>
</dbReference>
<dbReference type="NCBIfam" id="NF047646">
    <property type="entry name" value="REP_Tyr_transpos"/>
    <property type="match status" value="1"/>
</dbReference>
<name>A0A5S9PIM8_9GAMM</name>
<evidence type="ECO:0000259" key="1">
    <source>
        <dbReference type="SMART" id="SM01321"/>
    </source>
</evidence>
<dbReference type="GO" id="GO:0003677">
    <property type="term" value="F:DNA binding"/>
    <property type="evidence" value="ECO:0007669"/>
    <property type="project" value="InterPro"/>
</dbReference>
<dbReference type="Pfam" id="PF01797">
    <property type="entry name" value="Y1_Tnp"/>
    <property type="match status" value="1"/>
</dbReference>
<evidence type="ECO:0000313" key="3">
    <source>
        <dbReference type="Proteomes" id="UP000441399"/>
    </source>
</evidence>
<accession>A0A5S9PIM8</accession>
<dbReference type="SUPFAM" id="SSF143422">
    <property type="entry name" value="Transposase IS200-like"/>
    <property type="match status" value="1"/>
</dbReference>
<dbReference type="GO" id="GO:0006313">
    <property type="term" value="P:DNA transposition"/>
    <property type="evidence" value="ECO:0007669"/>
    <property type="project" value="InterPro"/>
</dbReference>
<feature type="domain" description="Transposase IS200-like" evidence="1">
    <location>
        <begin position="9"/>
        <end position="123"/>
    </location>
</feature>
<dbReference type="SMART" id="SM01321">
    <property type="entry name" value="Y1_Tnp"/>
    <property type="match status" value="1"/>
</dbReference>
<dbReference type="OrthoDB" id="9814067at2"/>
<protein>
    <recommendedName>
        <fullName evidence="1">Transposase IS200-like domain-containing protein</fullName>
    </recommendedName>
</protein>
<keyword evidence="3" id="KW-1185">Reference proteome</keyword>
<dbReference type="AlphaFoldDB" id="A0A5S9PIM8"/>
<evidence type="ECO:0000313" key="2">
    <source>
        <dbReference type="EMBL" id="CAA0103879.1"/>
    </source>
</evidence>
<proteinExistence type="predicted"/>
<dbReference type="Gene3D" id="3.30.70.1290">
    <property type="entry name" value="Transposase IS200-like"/>
    <property type="match status" value="1"/>
</dbReference>
<organism evidence="2 3">
    <name type="scientific">BD1-7 clade bacterium</name>
    <dbReference type="NCBI Taxonomy" id="2029982"/>
    <lineage>
        <taxon>Bacteria</taxon>
        <taxon>Pseudomonadati</taxon>
        <taxon>Pseudomonadota</taxon>
        <taxon>Gammaproteobacteria</taxon>
        <taxon>Cellvibrionales</taxon>
        <taxon>Spongiibacteraceae</taxon>
        <taxon>BD1-7 clade</taxon>
    </lineage>
</organism>
<reference evidence="2 3" key="1">
    <citation type="submission" date="2019-11" db="EMBL/GenBank/DDBJ databases">
        <authorList>
            <person name="Holert J."/>
        </authorList>
    </citation>
    <scope>NUCLEOTIDE SEQUENCE [LARGE SCALE GENOMIC DNA]</scope>
    <source>
        <strain evidence="2">SB11_3</strain>
    </source>
</reference>
<dbReference type="GO" id="GO:0004803">
    <property type="term" value="F:transposase activity"/>
    <property type="evidence" value="ECO:0007669"/>
    <property type="project" value="InterPro"/>
</dbReference>
<dbReference type="PANTHER" id="PTHR34322:SF2">
    <property type="entry name" value="TRANSPOSASE IS200-LIKE DOMAIN-CONTAINING PROTEIN"/>
    <property type="match status" value="1"/>
</dbReference>